<gene>
    <name evidence="6" type="ORF">EZJ58_1239</name>
</gene>
<sequence>MAVQFTGKVAILGGGLMGSGIAQIFASQGSEVAIYDVDWLGCRASENIVANMAQMQRHGLADDVKIRATLDRLCLTGSLEEAAGGAGLVIECVPEDLALKRQLFARLDTLCPVSTILASNTSVISISEIAQDVAHRERVVGTHFWNPPFLIPLVEVIRTEWTSDRVFEDVFHILQQVGKHPVRVRKDVPGFLVNRLQHALWREAIYLVEQGIADAQTVDEGIRYGFGLRLPVLGPLENADMVGTDLTLAIHEYLFPYLNNATTPSPLLRQCVEQKKLGFKSGEGFQRWNESEIKASREGLVEYLLQAIAKH</sequence>
<feature type="binding site" evidence="3">
    <location>
        <begin position="13"/>
        <end position="18"/>
    </location>
    <ligand>
        <name>NAD(+)</name>
        <dbReference type="ChEBI" id="CHEBI:57540"/>
    </ligand>
</feature>
<reference evidence="6 7" key="1">
    <citation type="submission" date="2019-02" db="EMBL/GenBank/DDBJ databases">
        <title>Investigation of anaerobic lignin degradation for improved lignocellulosic biofuels.</title>
        <authorList>
            <person name="Deangelis K."/>
        </authorList>
    </citation>
    <scope>NUCLEOTIDE SEQUENCE [LARGE SCALE GENOMIC DNA]</scope>
    <source>
        <strain evidence="6 7">159R</strain>
    </source>
</reference>
<evidence type="ECO:0000313" key="6">
    <source>
        <dbReference type="EMBL" id="TCL03186.1"/>
    </source>
</evidence>
<dbReference type="GO" id="GO:0006635">
    <property type="term" value="P:fatty acid beta-oxidation"/>
    <property type="evidence" value="ECO:0007669"/>
    <property type="project" value="TreeGrafter"/>
</dbReference>
<dbReference type="AlphaFoldDB" id="A0A4R1NEV1"/>
<dbReference type="SUPFAM" id="SSF48179">
    <property type="entry name" value="6-phosphogluconate dehydrogenase C-terminal domain-like"/>
    <property type="match status" value="1"/>
</dbReference>
<dbReference type="InterPro" id="IPR036291">
    <property type="entry name" value="NAD(P)-bd_dom_sf"/>
</dbReference>
<feature type="binding site" evidence="3">
    <location>
        <position position="146"/>
    </location>
    <ligand>
        <name>NAD(+)</name>
        <dbReference type="ChEBI" id="CHEBI:57540"/>
    </ligand>
</feature>
<evidence type="ECO:0000259" key="5">
    <source>
        <dbReference type="Pfam" id="PF02737"/>
    </source>
</evidence>
<organism evidence="6 7">
    <name type="scientific">Sodalis ligni</name>
    <dbReference type="NCBI Taxonomy" id="2697027"/>
    <lineage>
        <taxon>Bacteria</taxon>
        <taxon>Pseudomonadati</taxon>
        <taxon>Pseudomonadota</taxon>
        <taxon>Gammaproteobacteria</taxon>
        <taxon>Enterobacterales</taxon>
        <taxon>Bruguierivoracaceae</taxon>
        <taxon>Sodalis</taxon>
    </lineage>
</organism>
<dbReference type="OrthoDB" id="5389341at2"/>
<dbReference type="PIRSF" id="PIRSF000105">
    <property type="entry name" value="HCDH"/>
    <property type="match status" value="1"/>
</dbReference>
<evidence type="ECO:0000259" key="4">
    <source>
        <dbReference type="Pfam" id="PF00725"/>
    </source>
</evidence>
<feature type="site" description="Important for catalytic activity" evidence="2">
    <location>
        <position position="143"/>
    </location>
</feature>
<evidence type="ECO:0000256" key="1">
    <source>
        <dbReference type="ARBA" id="ARBA00023002"/>
    </source>
</evidence>
<comment type="caution">
    <text evidence="6">The sequence shown here is derived from an EMBL/GenBank/DDBJ whole genome shotgun (WGS) entry which is preliminary data.</text>
</comment>
<feature type="binding site" evidence="3">
    <location>
        <position position="36"/>
    </location>
    <ligand>
        <name>NAD(+)</name>
        <dbReference type="ChEBI" id="CHEBI:57540"/>
    </ligand>
</feature>
<dbReference type="InterPro" id="IPR006176">
    <property type="entry name" value="3-OHacyl-CoA_DH_NAD-bd"/>
</dbReference>
<dbReference type="GO" id="GO:0070403">
    <property type="term" value="F:NAD+ binding"/>
    <property type="evidence" value="ECO:0007669"/>
    <property type="project" value="InterPro"/>
</dbReference>
<keyword evidence="3" id="KW-0520">NAD</keyword>
<proteinExistence type="predicted"/>
<dbReference type="Proteomes" id="UP000294555">
    <property type="component" value="Unassembled WGS sequence"/>
</dbReference>
<keyword evidence="1" id="KW-0560">Oxidoreductase</keyword>
<dbReference type="InterPro" id="IPR013328">
    <property type="entry name" value="6PGD_dom2"/>
</dbReference>
<dbReference type="InterPro" id="IPR008927">
    <property type="entry name" value="6-PGluconate_DH-like_C_sf"/>
</dbReference>
<accession>A0A4R1NEV1</accession>
<dbReference type="PANTHER" id="PTHR48075:SF5">
    <property type="entry name" value="3-HYDROXYBUTYRYL-COA DEHYDROGENASE"/>
    <property type="match status" value="1"/>
</dbReference>
<feature type="binding site" evidence="3">
    <location>
        <position position="95"/>
    </location>
    <ligand>
        <name>NAD(+)</name>
        <dbReference type="ChEBI" id="CHEBI:57540"/>
    </ligand>
</feature>
<dbReference type="SUPFAM" id="SSF51735">
    <property type="entry name" value="NAD(P)-binding Rossmann-fold domains"/>
    <property type="match status" value="1"/>
</dbReference>
<dbReference type="EMBL" id="SJOI01000001">
    <property type="protein sequence ID" value="TCL03186.1"/>
    <property type="molecule type" value="Genomic_DNA"/>
</dbReference>
<dbReference type="PANTHER" id="PTHR48075">
    <property type="entry name" value="3-HYDROXYACYL-COA DEHYDROGENASE FAMILY PROTEIN"/>
    <property type="match status" value="1"/>
</dbReference>
<dbReference type="Pfam" id="PF00725">
    <property type="entry name" value="3HCDH"/>
    <property type="match status" value="1"/>
</dbReference>
<keyword evidence="7" id="KW-1185">Reference proteome</keyword>
<feature type="domain" description="3-hydroxyacyl-CoA dehydrogenase C-terminal" evidence="4">
    <location>
        <begin position="190"/>
        <end position="288"/>
    </location>
</feature>
<protein>
    <submittedName>
        <fullName evidence="6">3-hydroxybutyryl-CoA dehydrogenase</fullName>
    </submittedName>
</protein>
<feature type="domain" description="3-hydroxyacyl-CoA dehydrogenase NAD binding" evidence="5">
    <location>
        <begin position="8"/>
        <end position="187"/>
    </location>
</feature>
<dbReference type="Gene3D" id="3.40.50.720">
    <property type="entry name" value="NAD(P)-binding Rossmann-like Domain"/>
    <property type="match status" value="1"/>
</dbReference>
<dbReference type="GO" id="GO:0008691">
    <property type="term" value="F:3-hydroxybutyryl-CoA dehydrogenase activity"/>
    <property type="evidence" value="ECO:0007669"/>
    <property type="project" value="TreeGrafter"/>
</dbReference>
<name>A0A4R1NEV1_9GAMM</name>
<dbReference type="RefSeq" id="WP_132922081.1">
    <property type="nucleotide sequence ID" value="NZ_SJOI01000001.1"/>
</dbReference>
<dbReference type="Pfam" id="PF02737">
    <property type="entry name" value="3HCDH_N"/>
    <property type="match status" value="1"/>
</dbReference>
<feature type="binding site" evidence="3">
    <location>
        <position position="280"/>
    </location>
    <ligand>
        <name>NAD(+)</name>
        <dbReference type="ChEBI" id="CHEBI:57540"/>
    </ligand>
</feature>
<dbReference type="InterPro" id="IPR006108">
    <property type="entry name" value="3HC_DH_C"/>
</dbReference>
<feature type="binding site" evidence="3">
    <location>
        <position position="100"/>
    </location>
    <ligand>
        <name>NAD(+)</name>
        <dbReference type="ChEBI" id="CHEBI:57540"/>
    </ligand>
</feature>
<evidence type="ECO:0000256" key="3">
    <source>
        <dbReference type="PIRSR" id="PIRSR000105-2"/>
    </source>
</evidence>
<dbReference type="InterPro" id="IPR022694">
    <property type="entry name" value="3-OHacyl-CoA_DH"/>
</dbReference>
<dbReference type="Gene3D" id="1.10.1040.10">
    <property type="entry name" value="N-(1-d-carboxylethyl)-l-norvaline Dehydrogenase, domain 2"/>
    <property type="match status" value="1"/>
</dbReference>
<evidence type="ECO:0000313" key="7">
    <source>
        <dbReference type="Proteomes" id="UP000294555"/>
    </source>
</evidence>
<feature type="binding site" evidence="3">
    <location>
        <position position="122"/>
    </location>
    <ligand>
        <name>NAD(+)</name>
        <dbReference type="ChEBI" id="CHEBI:57540"/>
    </ligand>
</feature>
<evidence type="ECO:0000256" key="2">
    <source>
        <dbReference type="PIRSR" id="PIRSR000105-1"/>
    </source>
</evidence>